<dbReference type="EMBL" id="PKGI01000003">
    <property type="protein sequence ID" value="PLA77480.1"/>
    <property type="molecule type" value="Genomic_DNA"/>
</dbReference>
<feature type="transmembrane region" description="Helical" evidence="1">
    <location>
        <begin position="279"/>
        <end position="299"/>
    </location>
</feature>
<keyword evidence="1" id="KW-0812">Transmembrane</keyword>
<feature type="transmembrane region" description="Helical" evidence="1">
    <location>
        <begin position="319"/>
        <end position="339"/>
    </location>
</feature>
<sequence length="366" mass="42194">MKKERQSNIEVLRILSMLMIIGHHFALHGRFNYFQYNAQLVDVEKVLVIFQAFGKIGVDIFVLIGAYFLVGRKYKSSRIVNLLLVSTFYSTAIYILFVTFNLDIRSDFSNENIWLPFPGISSYWFVWSYIVMLIFMPVLNIALKNMTKKQLQWLLIALSIIWVFIPQLNGYFPGKMDFGMDQLGYSDGIFFIYLYLVAAYLKLYPSKFTKSLWLNGITLLIAIALMYLSIVTPINKAALHPNLYSLNSAMLQEYSVLTVVVAIAIFNIFANINLGRIKFINWIAASTFAVYLIHDNSLVRSVLWGYVDNSKIKNAHDMFLYGMKEIVLIFVVCIVIDIVRRVLLGWLFNWLTQKIGGLLDKIILAK</sequence>
<feature type="transmembrane region" description="Helical" evidence="1">
    <location>
        <begin position="153"/>
        <end position="172"/>
    </location>
</feature>
<keyword evidence="3" id="KW-0808">Transferase</keyword>
<evidence type="ECO:0000313" key="4">
    <source>
        <dbReference type="Proteomes" id="UP000234579"/>
    </source>
</evidence>
<name>A0A2I2ADN5_9LACO</name>
<comment type="caution">
    <text evidence="3">The sequence shown here is derived from an EMBL/GenBank/DDBJ whole genome shotgun (WGS) entry which is preliminary data.</text>
</comment>
<evidence type="ECO:0000313" key="3">
    <source>
        <dbReference type="EMBL" id="PLA77480.1"/>
    </source>
</evidence>
<gene>
    <name evidence="3" type="ORF">CYR79_00380</name>
</gene>
<evidence type="ECO:0000256" key="1">
    <source>
        <dbReference type="SAM" id="Phobius"/>
    </source>
</evidence>
<accession>A0A2I2ADN5</accession>
<dbReference type="RefSeq" id="WP_101811136.1">
    <property type="nucleotide sequence ID" value="NZ_PKGI01000003.1"/>
</dbReference>
<feature type="transmembrane region" description="Helical" evidence="1">
    <location>
        <begin position="12"/>
        <end position="29"/>
    </location>
</feature>
<dbReference type="InterPro" id="IPR002656">
    <property type="entry name" value="Acyl_transf_3_dom"/>
</dbReference>
<protein>
    <submittedName>
        <fullName evidence="3">Acyltransferase</fullName>
    </submittedName>
</protein>
<feature type="domain" description="Acyltransferase 3" evidence="2">
    <location>
        <begin position="8"/>
        <end position="335"/>
    </location>
</feature>
<dbReference type="GO" id="GO:0016747">
    <property type="term" value="F:acyltransferase activity, transferring groups other than amino-acyl groups"/>
    <property type="evidence" value="ECO:0007669"/>
    <property type="project" value="InterPro"/>
</dbReference>
<keyword evidence="3" id="KW-0012">Acyltransferase</keyword>
<dbReference type="Pfam" id="PF01757">
    <property type="entry name" value="Acyl_transf_3"/>
    <property type="match status" value="1"/>
</dbReference>
<reference evidence="4" key="1">
    <citation type="submission" date="2017-12" db="EMBL/GenBank/DDBJ databases">
        <authorList>
            <person name="Christensen H."/>
        </authorList>
    </citation>
    <scope>NUCLEOTIDE SEQUENCE [LARGE SCALE GENOMIC DNA]</scope>
    <source>
        <strain evidence="4">268A</strain>
    </source>
</reference>
<feature type="transmembrane region" description="Helical" evidence="1">
    <location>
        <begin position="213"/>
        <end position="234"/>
    </location>
</feature>
<evidence type="ECO:0000259" key="2">
    <source>
        <dbReference type="Pfam" id="PF01757"/>
    </source>
</evidence>
<feature type="transmembrane region" description="Helical" evidence="1">
    <location>
        <begin position="254"/>
        <end position="272"/>
    </location>
</feature>
<feature type="transmembrane region" description="Helical" evidence="1">
    <location>
        <begin position="82"/>
        <end position="102"/>
    </location>
</feature>
<dbReference type="Proteomes" id="UP000234579">
    <property type="component" value="Unassembled WGS sequence"/>
</dbReference>
<organism evidence="3 4">
    <name type="scientific">Ligilactobacillus agilis</name>
    <dbReference type="NCBI Taxonomy" id="1601"/>
    <lineage>
        <taxon>Bacteria</taxon>
        <taxon>Bacillati</taxon>
        <taxon>Bacillota</taxon>
        <taxon>Bacilli</taxon>
        <taxon>Lactobacillales</taxon>
        <taxon>Lactobacillaceae</taxon>
        <taxon>Ligilactobacillus</taxon>
    </lineage>
</organism>
<feature type="transmembrane region" description="Helical" evidence="1">
    <location>
        <begin position="184"/>
        <end position="201"/>
    </location>
</feature>
<keyword evidence="1" id="KW-0472">Membrane</keyword>
<keyword evidence="1" id="KW-1133">Transmembrane helix</keyword>
<feature type="transmembrane region" description="Helical" evidence="1">
    <location>
        <begin position="122"/>
        <end position="141"/>
    </location>
</feature>
<proteinExistence type="predicted"/>
<feature type="transmembrane region" description="Helical" evidence="1">
    <location>
        <begin position="49"/>
        <end position="70"/>
    </location>
</feature>
<dbReference type="AlphaFoldDB" id="A0A2I2ADN5"/>